<accession>A0A2V4E1R6</accession>
<dbReference type="Pfam" id="PF02413">
    <property type="entry name" value="Caudo_TAP"/>
    <property type="match status" value="1"/>
</dbReference>
<proteinExistence type="predicted"/>
<dbReference type="Proteomes" id="UP000247483">
    <property type="component" value="Unassembled WGS sequence"/>
</dbReference>
<gene>
    <name evidence="1" type="ORF">DKK79_03590</name>
</gene>
<dbReference type="AlphaFoldDB" id="A0A2V4E1R6"/>
<evidence type="ECO:0008006" key="3">
    <source>
        <dbReference type="Google" id="ProtNLM"/>
    </source>
</evidence>
<dbReference type="InterPro" id="IPR003458">
    <property type="entry name" value="Phage_T4_Gp38_tail_assem"/>
</dbReference>
<comment type="caution">
    <text evidence="1">The sequence shown here is derived from an EMBL/GenBank/DDBJ whole genome shotgun (WGS) entry which is preliminary data.</text>
</comment>
<evidence type="ECO:0000313" key="1">
    <source>
        <dbReference type="EMBL" id="PXZ05769.1"/>
    </source>
</evidence>
<reference evidence="1 2" key="1">
    <citation type="submission" date="2018-05" db="EMBL/GenBank/DDBJ databases">
        <title>Reference genomes for bee gut microbiota database.</title>
        <authorList>
            <person name="Ellegaard K.M."/>
        </authorList>
    </citation>
    <scope>NUCLEOTIDE SEQUENCE [LARGE SCALE GENOMIC DNA]</scope>
    <source>
        <strain evidence="1 2">ESL0177</strain>
    </source>
</reference>
<protein>
    <recommendedName>
        <fullName evidence="3">Tail fiber assembly protein</fullName>
    </recommendedName>
</protein>
<sequence>MRYFNKNSLTEVIKGVHDIDNNVIELPDEHWFFTTEIPRGKQLIIKNGQLMLVDVVELMTDDDKIEINTVKQQQLLNIANEQIIILERAIKYNRAEDADKLLLEQLELFTIDVSQADLSAPDLIFPELPKKAL</sequence>
<name>A0A2V4E1R6_9GAMM</name>
<dbReference type="RefSeq" id="WP_110422874.1">
    <property type="nucleotide sequence ID" value="NZ_QGLP01000004.1"/>
</dbReference>
<dbReference type="EMBL" id="QGLP01000004">
    <property type="protein sequence ID" value="PXZ05769.1"/>
    <property type="molecule type" value="Genomic_DNA"/>
</dbReference>
<organism evidence="1 2">
    <name type="scientific">Gilliamella apicola</name>
    <dbReference type="NCBI Taxonomy" id="1196095"/>
    <lineage>
        <taxon>Bacteria</taxon>
        <taxon>Pseudomonadati</taxon>
        <taxon>Pseudomonadota</taxon>
        <taxon>Gammaproteobacteria</taxon>
        <taxon>Orbales</taxon>
        <taxon>Orbaceae</taxon>
        <taxon>Gilliamella</taxon>
    </lineage>
</organism>
<evidence type="ECO:0000313" key="2">
    <source>
        <dbReference type="Proteomes" id="UP000247483"/>
    </source>
</evidence>